<dbReference type="SUPFAM" id="SSF47413">
    <property type="entry name" value="lambda repressor-like DNA-binding domains"/>
    <property type="match status" value="1"/>
</dbReference>
<dbReference type="EMBL" id="NFKP01000018">
    <property type="protein sequence ID" value="OUP68452.1"/>
    <property type="molecule type" value="Genomic_DNA"/>
</dbReference>
<protein>
    <recommendedName>
        <fullName evidence="1">HTH cro/C1-type domain-containing protein</fullName>
    </recommendedName>
</protein>
<gene>
    <name evidence="2" type="ORF">B5F11_13725</name>
</gene>
<comment type="caution">
    <text evidence="2">The sequence shown here is derived from an EMBL/GenBank/DDBJ whole genome shotgun (WGS) entry which is preliminary data.</text>
</comment>
<dbReference type="InterPro" id="IPR001387">
    <property type="entry name" value="Cro/C1-type_HTH"/>
</dbReference>
<dbReference type="Gene3D" id="1.10.260.40">
    <property type="entry name" value="lambda repressor-like DNA-binding domains"/>
    <property type="match status" value="1"/>
</dbReference>
<dbReference type="Proteomes" id="UP000196386">
    <property type="component" value="Unassembled WGS sequence"/>
</dbReference>
<accession>A0A1Y4MNQ9</accession>
<dbReference type="Pfam" id="PF01381">
    <property type="entry name" value="HTH_3"/>
    <property type="match status" value="1"/>
</dbReference>
<name>A0A1Y4MNQ9_9FIRM</name>
<dbReference type="PROSITE" id="PS50943">
    <property type="entry name" value="HTH_CROC1"/>
    <property type="match status" value="1"/>
</dbReference>
<feature type="domain" description="HTH cro/C1-type" evidence="1">
    <location>
        <begin position="21"/>
        <end position="76"/>
    </location>
</feature>
<proteinExistence type="predicted"/>
<dbReference type="CDD" id="cd00093">
    <property type="entry name" value="HTH_XRE"/>
    <property type="match status" value="1"/>
</dbReference>
<evidence type="ECO:0000313" key="3">
    <source>
        <dbReference type="Proteomes" id="UP000196386"/>
    </source>
</evidence>
<reference evidence="3" key="1">
    <citation type="submission" date="2017-04" db="EMBL/GenBank/DDBJ databases">
        <title>Function of individual gut microbiota members based on whole genome sequencing of pure cultures obtained from chicken caecum.</title>
        <authorList>
            <person name="Medvecky M."/>
            <person name="Cejkova D."/>
            <person name="Polansky O."/>
            <person name="Karasova D."/>
            <person name="Kubasova T."/>
            <person name="Cizek A."/>
            <person name="Rychlik I."/>
        </authorList>
    </citation>
    <scope>NUCLEOTIDE SEQUENCE [LARGE SCALE GENOMIC DNA]</scope>
    <source>
        <strain evidence="3">An175</strain>
    </source>
</reference>
<evidence type="ECO:0000313" key="2">
    <source>
        <dbReference type="EMBL" id="OUP68452.1"/>
    </source>
</evidence>
<dbReference type="AlphaFoldDB" id="A0A1Y4MNQ9"/>
<dbReference type="SMART" id="SM00530">
    <property type="entry name" value="HTH_XRE"/>
    <property type="match status" value="1"/>
</dbReference>
<dbReference type="GO" id="GO:0003677">
    <property type="term" value="F:DNA binding"/>
    <property type="evidence" value="ECO:0007669"/>
    <property type="project" value="InterPro"/>
</dbReference>
<evidence type="ECO:0000259" key="1">
    <source>
        <dbReference type="PROSITE" id="PS50943"/>
    </source>
</evidence>
<sequence length="143" mass="15693">MKGGISMAVSAADKKKLGKWIKQSREKKQPHLSQRQLALAVDITNASLSSIESGVIFPSEEVFLKLLEKLQPPPELREKMLILFANAKGTPPPDINAELSRKPKLWGLIRQLIAVDPSEEQVIQIEQLICAGTASGGNKNDIE</sequence>
<dbReference type="InterPro" id="IPR010982">
    <property type="entry name" value="Lambda_DNA-bd_dom_sf"/>
</dbReference>
<organism evidence="2 3">
    <name type="scientific">Anaerotruncus colihominis</name>
    <dbReference type="NCBI Taxonomy" id="169435"/>
    <lineage>
        <taxon>Bacteria</taxon>
        <taxon>Bacillati</taxon>
        <taxon>Bacillota</taxon>
        <taxon>Clostridia</taxon>
        <taxon>Eubacteriales</taxon>
        <taxon>Oscillospiraceae</taxon>
        <taxon>Anaerotruncus</taxon>
    </lineage>
</organism>